<evidence type="ECO:0000313" key="2">
    <source>
        <dbReference type="Proteomes" id="UP000279833"/>
    </source>
</evidence>
<dbReference type="Proteomes" id="UP000279833">
    <property type="component" value="Unassembled WGS sequence"/>
</dbReference>
<sequence>MHSPIASGGLGIPHLTSLIPLHRRKRLEALLSAPNRLLHKLPTSPALASYSHLGQMQVRIGQARVTLKEEISQCWAKQLHLSNDGKGLLLAQNSKESHTWLRCPQSIYPSVFINAVKLRGGLLSTKTRRSRGGRIVGDL</sequence>
<dbReference type="EMBL" id="UZAK01010961">
    <property type="protein sequence ID" value="VDO99185.1"/>
    <property type="molecule type" value="Genomic_DNA"/>
</dbReference>
<dbReference type="AlphaFoldDB" id="A0A3P8DUB0"/>
<protein>
    <submittedName>
        <fullName evidence="1">Uncharacterized protein</fullName>
    </submittedName>
</protein>
<accession>A0A3P8DUB0</accession>
<reference evidence="1 2" key="1">
    <citation type="submission" date="2018-11" db="EMBL/GenBank/DDBJ databases">
        <authorList>
            <consortium name="Pathogen Informatics"/>
        </authorList>
    </citation>
    <scope>NUCLEOTIDE SEQUENCE [LARGE SCALE GENOMIC DNA]</scope>
    <source>
        <strain>Dakar</strain>
        <strain evidence="2">Senegal</strain>
    </source>
</reference>
<proteinExistence type="predicted"/>
<keyword evidence="2" id="KW-1185">Reference proteome</keyword>
<gene>
    <name evidence="1" type="ORF">SCUD_LOCUS5903</name>
</gene>
<evidence type="ECO:0000313" key="1">
    <source>
        <dbReference type="EMBL" id="VDO99185.1"/>
    </source>
</evidence>
<name>A0A3P8DUB0_9TREM</name>
<organism evidence="1 2">
    <name type="scientific">Schistosoma curassoni</name>
    <dbReference type="NCBI Taxonomy" id="6186"/>
    <lineage>
        <taxon>Eukaryota</taxon>
        <taxon>Metazoa</taxon>
        <taxon>Spiralia</taxon>
        <taxon>Lophotrochozoa</taxon>
        <taxon>Platyhelminthes</taxon>
        <taxon>Trematoda</taxon>
        <taxon>Digenea</taxon>
        <taxon>Strigeidida</taxon>
        <taxon>Schistosomatoidea</taxon>
        <taxon>Schistosomatidae</taxon>
        <taxon>Schistosoma</taxon>
    </lineage>
</organism>